<organism evidence="1 2">
    <name type="scientific">Geomonas propionica</name>
    <dbReference type="NCBI Taxonomy" id="2798582"/>
    <lineage>
        <taxon>Bacteria</taxon>
        <taxon>Pseudomonadati</taxon>
        <taxon>Thermodesulfobacteriota</taxon>
        <taxon>Desulfuromonadia</taxon>
        <taxon>Geobacterales</taxon>
        <taxon>Geobacteraceae</taxon>
        <taxon>Geomonas</taxon>
    </lineage>
</organism>
<proteinExistence type="predicted"/>
<name>A0ABS0YLC5_9BACT</name>
<evidence type="ECO:0000313" key="2">
    <source>
        <dbReference type="Proteomes" id="UP000641025"/>
    </source>
</evidence>
<evidence type="ECO:0000313" key="1">
    <source>
        <dbReference type="EMBL" id="MBJ6798780.1"/>
    </source>
</evidence>
<sequence length="350" mass="38533">MPLSFIPTIDDSEIRRRLARLLVPGSLLDATLERRIELISAEFASYAASYPLPLWAPGLAVTNEMRGLTEVLFPLARPRALFELILRRSCRFDPLLSGSYLHSSASWIDLLQKLAPRLRCADPAPALLRLAQDEDARATFLFTLMLPQHFGGGFDRYREQYRWLAGWLGEQAGHCLTGIRVLDAACGSGEGTYQVAQLVAEAGLSAGSCVHGSTLEPIELFAAAHLHFPHDRERQREYRDRVRPLFDGTPRPALQFYLDRVDAAPQGEPYHLVLCNGLLGGPLLHEPAHLAAAFAGLAARLAPGGLLLAADRFHAGWRLRVPRAALVDELRRHGLTPIEVPEGIAGRKAA</sequence>
<dbReference type="Gene3D" id="3.40.50.150">
    <property type="entry name" value="Vaccinia Virus protein VP39"/>
    <property type="match status" value="1"/>
</dbReference>
<dbReference type="Proteomes" id="UP000641025">
    <property type="component" value="Unassembled WGS sequence"/>
</dbReference>
<reference evidence="1 2" key="1">
    <citation type="submission" date="2020-12" db="EMBL/GenBank/DDBJ databases">
        <title>Geomonas sp. Red259, isolated from paddy soil.</title>
        <authorList>
            <person name="Xu Z."/>
            <person name="Zhang Z."/>
            <person name="Masuda Y."/>
            <person name="Itoh H."/>
            <person name="Senoo K."/>
        </authorList>
    </citation>
    <scope>NUCLEOTIDE SEQUENCE [LARGE SCALE GENOMIC DNA]</scope>
    <source>
        <strain evidence="1 2">Red259</strain>
    </source>
</reference>
<protein>
    <submittedName>
        <fullName evidence="1">Chemotaxis protein CheR</fullName>
    </submittedName>
</protein>
<dbReference type="RefSeq" id="WP_199393307.1">
    <property type="nucleotide sequence ID" value="NZ_JAEMHK010000001.1"/>
</dbReference>
<dbReference type="EMBL" id="JAEMHK010000001">
    <property type="protein sequence ID" value="MBJ6798780.1"/>
    <property type="molecule type" value="Genomic_DNA"/>
</dbReference>
<accession>A0ABS0YLC5</accession>
<dbReference type="InterPro" id="IPR029063">
    <property type="entry name" value="SAM-dependent_MTases_sf"/>
</dbReference>
<keyword evidence="2" id="KW-1185">Reference proteome</keyword>
<comment type="caution">
    <text evidence="1">The sequence shown here is derived from an EMBL/GenBank/DDBJ whole genome shotgun (WGS) entry which is preliminary data.</text>
</comment>
<gene>
    <name evidence="1" type="ORF">JFN90_01375</name>
</gene>
<dbReference type="SUPFAM" id="SSF53335">
    <property type="entry name" value="S-adenosyl-L-methionine-dependent methyltransferases"/>
    <property type="match status" value="1"/>
</dbReference>